<comment type="caution">
    <text evidence="2">The sequence shown here is derived from an EMBL/GenBank/DDBJ whole genome shotgun (WGS) entry which is preliminary data.</text>
</comment>
<dbReference type="SUPFAM" id="SSF53335">
    <property type="entry name" value="S-adenosyl-L-methionine-dependent methyltransferases"/>
    <property type="match status" value="1"/>
</dbReference>
<dbReference type="RefSeq" id="WP_306979027.1">
    <property type="nucleotide sequence ID" value="NZ_JAUSUA010000001.1"/>
</dbReference>
<sequence length="185" mass="20984">MDQRLKRKIQNLDRIERVEADEVYTYLSPKHDDSVLDLGAGTGYISLAIAKHVKSVVAFDFDSDILDYLYKICSQKNITNIETCVGNFKEIPLRTNYFDKAVASISLHEVQPLSLALREIYRVLKDEGLFVCIEIERVKGIKAPRVSSEEMKAEMLKAGFSIEEVINADTKVANQPVYIIVGRKK</sequence>
<dbReference type="CDD" id="cd02440">
    <property type="entry name" value="AdoMet_MTases"/>
    <property type="match status" value="1"/>
</dbReference>
<gene>
    <name evidence="2" type="ORF">J2S05_000157</name>
</gene>
<dbReference type="Gene3D" id="3.40.50.150">
    <property type="entry name" value="Vaccinia Virus protein VP39"/>
    <property type="match status" value="1"/>
</dbReference>
<dbReference type="InterPro" id="IPR025714">
    <property type="entry name" value="Methyltranfer_dom"/>
</dbReference>
<evidence type="ECO:0000259" key="1">
    <source>
        <dbReference type="Pfam" id="PF13847"/>
    </source>
</evidence>
<keyword evidence="2" id="KW-0830">Ubiquinone</keyword>
<evidence type="ECO:0000313" key="3">
    <source>
        <dbReference type="Proteomes" id="UP001225034"/>
    </source>
</evidence>
<feature type="domain" description="Methyltransferase" evidence="1">
    <location>
        <begin position="31"/>
        <end position="142"/>
    </location>
</feature>
<accession>A0ABT9YC10</accession>
<dbReference type="PANTHER" id="PTHR43591">
    <property type="entry name" value="METHYLTRANSFERASE"/>
    <property type="match status" value="1"/>
</dbReference>
<dbReference type="EMBL" id="JAUSUA010000001">
    <property type="protein sequence ID" value="MDQ0205383.1"/>
    <property type="molecule type" value="Genomic_DNA"/>
</dbReference>
<reference evidence="2 3" key="1">
    <citation type="submission" date="2023-07" db="EMBL/GenBank/DDBJ databases">
        <title>Genomic Encyclopedia of Type Strains, Phase IV (KMG-IV): sequencing the most valuable type-strain genomes for metagenomic binning, comparative biology and taxonomic classification.</title>
        <authorList>
            <person name="Goeker M."/>
        </authorList>
    </citation>
    <scope>NUCLEOTIDE SEQUENCE [LARGE SCALE GENOMIC DNA]</scope>
    <source>
        <strain evidence="2 3">DSM 19154</strain>
    </source>
</reference>
<dbReference type="InterPro" id="IPR029063">
    <property type="entry name" value="SAM-dependent_MTases_sf"/>
</dbReference>
<protein>
    <submittedName>
        <fullName evidence="2">Ubiquinone/menaquinone biosynthesis C-methylase UbiE</fullName>
    </submittedName>
</protein>
<dbReference type="Proteomes" id="UP001225034">
    <property type="component" value="Unassembled WGS sequence"/>
</dbReference>
<organism evidence="2 3">
    <name type="scientific">Alkalicoccobacillus murimartini</name>
    <dbReference type="NCBI Taxonomy" id="171685"/>
    <lineage>
        <taxon>Bacteria</taxon>
        <taxon>Bacillati</taxon>
        <taxon>Bacillota</taxon>
        <taxon>Bacilli</taxon>
        <taxon>Bacillales</taxon>
        <taxon>Bacillaceae</taxon>
        <taxon>Alkalicoccobacillus</taxon>
    </lineage>
</organism>
<dbReference type="Pfam" id="PF13847">
    <property type="entry name" value="Methyltransf_31"/>
    <property type="match status" value="1"/>
</dbReference>
<name>A0ABT9YC10_9BACI</name>
<keyword evidence="3" id="KW-1185">Reference proteome</keyword>
<evidence type="ECO:0000313" key="2">
    <source>
        <dbReference type="EMBL" id="MDQ0205383.1"/>
    </source>
</evidence>
<proteinExistence type="predicted"/>